<evidence type="ECO:0000313" key="3">
    <source>
        <dbReference type="Proteomes" id="UP000183018"/>
    </source>
</evidence>
<dbReference type="AlphaFoldDB" id="A0A1I3I780"/>
<keyword evidence="3" id="KW-1185">Reference proteome</keyword>
<keyword evidence="1" id="KW-0175">Coiled coil</keyword>
<dbReference type="STRING" id="289370.SAMN05216602_1471"/>
<name>A0A1I3I780_9GAMM</name>
<organism evidence="2 3">
    <name type="scientific">Phytopseudomonas argentinensis</name>
    <dbReference type="NCBI Taxonomy" id="289370"/>
    <lineage>
        <taxon>Bacteria</taxon>
        <taxon>Pseudomonadati</taxon>
        <taxon>Pseudomonadota</taxon>
        <taxon>Gammaproteobacteria</taxon>
        <taxon>Pseudomonadales</taxon>
        <taxon>Pseudomonadaceae</taxon>
        <taxon>Phytopseudomonas</taxon>
    </lineage>
</organism>
<proteinExistence type="predicted"/>
<sequence>MRRGEGLPPDEEPGMNAREQALLALWRGLDEQAQLEVQRAAEEKKRLLTLENRLRELEAVVADIKRLA</sequence>
<evidence type="ECO:0000313" key="2">
    <source>
        <dbReference type="EMBL" id="SFI43791.1"/>
    </source>
</evidence>
<evidence type="ECO:0000256" key="1">
    <source>
        <dbReference type="SAM" id="Coils"/>
    </source>
</evidence>
<gene>
    <name evidence="2" type="ORF">SAMN05216602_1471</name>
</gene>
<accession>A0A1I3I780</accession>
<dbReference type="Proteomes" id="UP000183018">
    <property type="component" value="Unassembled WGS sequence"/>
</dbReference>
<dbReference type="EMBL" id="FORC01000001">
    <property type="protein sequence ID" value="SFI43791.1"/>
    <property type="molecule type" value="Genomic_DNA"/>
</dbReference>
<reference evidence="3" key="1">
    <citation type="submission" date="2016-10" db="EMBL/GenBank/DDBJ databases">
        <authorList>
            <person name="Varghese N."/>
            <person name="Submissions S."/>
        </authorList>
    </citation>
    <scope>NUCLEOTIDE SEQUENCE [LARGE SCALE GENOMIC DNA]</scope>
    <source>
        <strain evidence="3">LMG 22563</strain>
    </source>
</reference>
<feature type="coiled-coil region" evidence="1">
    <location>
        <begin position="40"/>
        <end position="67"/>
    </location>
</feature>
<protein>
    <submittedName>
        <fullName evidence="2">Uncharacterized protein</fullName>
    </submittedName>
</protein>